<proteinExistence type="predicted"/>
<dbReference type="InterPro" id="IPR012337">
    <property type="entry name" value="RNaseH-like_sf"/>
</dbReference>
<evidence type="ECO:0000313" key="3">
    <source>
        <dbReference type="Proteomes" id="UP000199365"/>
    </source>
</evidence>
<feature type="domain" description="Transposase IS4-like" evidence="1">
    <location>
        <begin position="133"/>
        <end position="361"/>
    </location>
</feature>
<reference evidence="3" key="1">
    <citation type="submission" date="2016-10" db="EMBL/GenBank/DDBJ databases">
        <authorList>
            <person name="Varghese N."/>
            <person name="Submissions S."/>
        </authorList>
    </citation>
    <scope>NUCLEOTIDE SEQUENCE [LARGE SCALE GENOMIC DNA]</scope>
    <source>
        <strain evidence="3">DUS833</strain>
    </source>
</reference>
<evidence type="ECO:0000313" key="2">
    <source>
        <dbReference type="EMBL" id="SDQ69034.1"/>
    </source>
</evidence>
<dbReference type="InterPro" id="IPR002559">
    <property type="entry name" value="Transposase_11"/>
</dbReference>
<dbReference type="Proteomes" id="UP000199365">
    <property type="component" value="Unassembled WGS sequence"/>
</dbReference>
<dbReference type="InterPro" id="IPR047952">
    <property type="entry name" value="Transpos_IS4"/>
</dbReference>
<dbReference type="RefSeq" id="WP_090802260.1">
    <property type="nucleotide sequence ID" value="NZ_FNKX01000001.1"/>
</dbReference>
<dbReference type="AlphaFoldDB" id="A0A1H1CXU3"/>
<dbReference type="GO" id="GO:0003677">
    <property type="term" value="F:DNA binding"/>
    <property type="evidence" value="ECO:0007669"/>
    <property type="project" value="InterPro"/>
</dbReference>
<dbReference type="EMBL" id="FNKX01000001">
    <property type="protein sequence ID" value="SDQ69034.1"/>
    <property type="molecule type" value="Genomic_DNA"/>
</dbReference>
<gene>
    <name evidence="2" type="ORF">SAMN05445850_1429</name>
</gene>
<accession>A0A1H1CXU3</accession>
<sequence>MDRNARSHHRQTRSRVQSRACRAQAVDYFNILTSPGLLGITEAYLPEHRERLYPPTVTLSMFMRQALEEDASCQKAVNGWAAQRAADGLRPMSVRTGGYCRARQRLPLTMVRELARETGRQLHEQAEPAWKWRGRPVKLVDGTGISMPDTPSNQPRFPQSSAQAEGVGFPLAYLVAVICLASGAVLESAVGTYAGKGSGELTAFRMLQGTFRKGDVIVADALYCHYFLMASMIAAGVDVVMEQHGARRTDFRRGRSLGTRDHIVTWPKPRQRPDWMTHEQYQAFPDELMVRESKQHHRVLVTTMLDARKTSKQDLSQLYARRWNVELDLRNIKTTMGMDVLHCQTAHMNEKEIWVHLLAYNVIRLLMAQAASHHATDPRTLSFKHTVQLWTEWLARGLTATHNQSLLFNLITQSCVGSRPGRIEPRMRKRRPKSYPWLKEPRHIARERVQKYGHAPRA</sequence>
<dbReference type="SUPFAM" id="SSF53098">
    <property type="entry name" value="Ribonuclease H-like"/>
    <property type="match status" value="1"/>
</dbReference>
<dbReference type="NCBIfam" id="NF033592">
    <property type="entry name" value="transpos_IS4_1"/>
    <property type="match status" value="1"/>
</dbReference>
<dbReference type="GO" id="GO:0006313">
    <property type="term" value="P:DNA transposition"/>
    <property type="evidence" value="ECO:0007669"/>
    <property type="project" value="InterPro"/>
</dbReference>
<dbReference type="GO" id="GO:0004803">
    <property type="term" value="F:transposase activity"/>
    <property type="evidence" value="ECO:0007669"/>
    <property type="project" value="InterPro"/>
</dbReference>
<name>A0A1H1CXU3_9BURK</name>
<dbReference type="PANTHER" id="PTHR37529:SF1">
    <property type="entry name" value="TRANSPOSASE INSG FOR INSERTION SEQUENCE ELEMENT IS4-RELATED"/>
    <property type="match status" value="1"/>
</dbReference>
<evidence type="ECO:0000259" key="1">
    <source>
        <dbReference type="Pfam" id="PF01609"/>
    </source>
</evidence>
<dbReference type="PANTHER" id="PTHR37529">
    <property type="entry name" value="TRANSPOSASE INSG FOR INSERTION SEQUENCE ELEMENT IS4-RELATED"/>
    <property type="match status" value="1"/>
</dbReference>
<organism evidence="2 3">
    <name type="scientific">Paraburkholderia tuberum</name>
    <dbReference type="NCBI Taxonomy" id="157910"/>
    <lineage>
        <taxon>Bacteria</taxon>
        <taxon>Pseudomonadati</taxon>
        <taxon>Pseudomonadota</taxon>
        <taxon>Betaproteobacteria</taxon>
        <taxon>Burkholderiales</taxon>
        <taxon>Burkholderiaceae</taxon>
        <taxon>Paraburkholderia</taxon>
    </lineage>
</organism>
<protein>
    <submittedName>
        <fullName evidence="2">Transposase DDE domain-containing protein</fullName>
    </submittedName>
</protein>
<dbReference type="STRING" id="157910.SAMN05445850_1429"/>
<keyword evidence="3" id="KW-1185">Reference proteome</keyword>
<dbReference type="Pfam" id="PF01609">
    <property type="entry name" value="DDE_Tnp_1"/>
    <property type="match status" value="1"/>
</dbReference>